<reference evidence="2 3" key="1">
    <citation type="submission" date="2024-07" db="EMBL/GenBank/DDBJ databases">
        <title>Enhanced genomic and transcriptomic resources for Trichinella pseudospiralis and T. spiralis underpin the discovery of pronounced molecular differences between stages and species.</title>
        <authorList>
            <person name="Pasi K.K."/>
            <person name="La Rosa G."/>
            <person name="Gomez-Morales M.A."/>
            <person name="Tosini F."/>
            <person name="Sumanam S."/>
            <person name="Young N.D."/>
            <person name="Chang B.C."/>
            <person name="Robin G.B."/>
        </authorList>
    </citation>
    <scope>NUCLEOTIDE SEQUENCE [LARGE SCALE GENOMIC DNA]</scope>
    <source>
        <strain evidence="2">ISS534</strain>
    </source>
</reference>
<dbReference type="EMBL" id="JBEUSY010000240">
    <property type="protein sequence ID" value="KAL1241846.1"/>
    <property type="molecule type" value="Genomic_DNA"/>
</dbReference>
<dbReference type="Proteomes" id="UP001558632">
    <property type="component" value="Unassembled WGS sequence"/>
</dbReference>
<feature type="compositionally biased region" description="Basic and acidic residues" evidence="1">
    <location>
        <begin position="8"/>
        <end position="33"/>
    </location>
</feature>
<sequence length="162" mass="19088">MGDSDDDFDRRRGRDKFMKERSEFQDRRRELNDGRSAASNRDYKSYRLRPEYSPNASRRRRRDWDETADSFSNNRADESSTNDGHTLAPMMTFKQFLSSQDDMISDEEAIQKYQDIKLTTKSSYCMRSSWRTKIVNGSLIPKRRAHFQFCYFATNETTAVGA</sequence>
<gene>
    <name evidence="2" type="ORF">TSPI_00062</name>
</gene>
<evidence type="ECO:0000313" key="3">
    <source>
        <dbReference type="Proteomes" id="UP001558632"/>
    </source>
</evidence>
<keyword evidence="3" id="KW-1185">Reference proteome</keyword>
<feature type="compositionally biased region" description="Polar residues" evidence="1">
    <location>
        <begin position="69"/>
        <end position="84"/>
    </location>
</feature>
<evidence type="ECO:0000313" key="2">
    <source>
        <dbReference type="EMBL" id="KAL1241846.1"/>
    </source>
</evidence>
<organism evidence="2 3">
    <name type="scientific">Trichinella spiralis</name>
    <name type="common">Trichina worm</name>
    <dbReference type="NCBI Taxonomy" id="6334"/>
    <lineage>
        <taxon>Eukaryota</taxon>
        <taxon>Metazoa</taxon>
        <taxon>Ecdysozoa</taxon>
        <taxon>Nematoda</taxon>
        <taxon>Enoplea</taxon>
        <taxon>Dorylaimia</taxon>
        <taxon>Trichinellida</taxon>
        <taxon>Trichinellidae</taxon>
        <taxon>Trichinella</taxon>
    </lineage>
</organism>
<evidence type="ECO:0000256" key="1">
    <source>
        <dbReference type="SAM" id="MobiDB-lite"/>
    </source>
</evidence>
<name>A0ABR3KP67_TRISP</name>
<accession>A0ABR3KP67</accession>
<feature type="region of interest" description="Disordered" evidence="1">
    <location>
        <begin position="1"/>
        <end position="86"/>
    </location>
</feature>
<proteinExistence type="predicted"/>
<feature type="compositionally biased region" description="Basic and acidic residues" evidence="1">
    <location>
        <begin position="41"/>
        <end position="50"/>
    </location>
</feature>
<protein>
    <submittedName>
        <fullName evidence="2">Serrate RNA effector molecule</fullName>
    </submittedName>
</protein>
<comment type="caution">
    <text evidence="2">The sequence shown here is derived from an EMBL/GenBank/DDBJ whole genome shotgun (WGS) entry which is preliminary data.</text>
</comment>